<dbReference type="RefSeq" id="WP_057949380.1">
    <property type="nucleotide sequence ID" value="NZ_CP067396.1"/>
</dbReference>
<protein>
    <submittedName>
        <fullName evidence="1">Uncharacterized protein</fullName>
    </submittedName>
</protein>
<dbReference type="AlphaFoldDB" id="A0A0S2DPW0"/>
<gene>
    <name evidence="1" type="ORF">GLE_4875</name>
</gene>
<dbReference type="EMBL" id="CP013140">
    <property type="protein sequence ID" value="ALN60216.1"/>
    <property type="molecule type" value="Genomic_DNA"/>
</dbReference>
<accession>A0A0S2DPW0</accession>
<evidence type="ECO:0000313" key="1">
    <source>
        <dbReference type="EMBL" id="ALN60216.1"/>
    </source>
</evidence>
<reference evidence="1 2" key="1">
    <citation type="submission" date="2015-11" db="EMBL/GenBank/DDBJ databases">
        <title>Genome sequences of Lysobacter enzymogenes strain C3 and Lysobacter antibioticus ATCC 29479.</title>
        <authorList>
            <person name="Kobayashi D.Y."/>
        </authorList>
    </citation>
    <scope>NUCLEOTIDE SEQUENCE [LARGE SCALE GENOMIC DNA]</scope>
    <source>
        <strain evidence="1 2">C3</strain>
    </source>
</reference>
<dbReference type="OrthoDB" id="6024990at2"/>
<proteinExistence type="predicted"/>
<organism evidence="1 2">
    <name type="scientific">Lysobacter enzymogenes</name>
    <dbReference type="NCBI Taxonomy" id="69"/>
    <lineage>
        <taxon>Bacteria</taxon>
        <taxon>Pseudomonadati</taxon>
        <taxon>Pseudomonadota</taxon>
        <taxon>Gammaproteobacteria</taxon>
        <taxon>Lysobacterales</taxon>
        <taxon>Lysobacteraceae</taxon>
        <taxon>Lysobacter</taxon>
    </lineage>
</organism>
<sequence length="142" mass="14707">MRINTSIGLGAVALALAMGHVAPAQAGNVTGAGMVCYVDTFRYDIPTPDTCSSWWVPNGAHHTSVAVFSVTGLPAGNYGFVWRDLETNAIVASCANQNACAVPITTDLAGDGVAIVQATVTDLDTGASQQVQATAYYYDGYT</sequence>
<dbReference type="Proteomes" id="UP000061569">
    <property type="component" value="Chromosome"/>
</dbReference>
<evidence type="ECO:0000313" key="2">
    <source>
        <dbReference type="Proteomes" id="UP000061569"/>
    </source>
</evidence>
<name>A0A0S2DPW0_LYSEN</name>
<dbReference type="KEGG" id="lez:GLE_4875"/>
<dbReference type="PATRIC" id="fig|69.6.peg.4806"/>